<dbReference type="AlphaFoldDB" id="A8MA74"/>
<protein>
    <submittedName>
        <fullName evidence="1">Uncharacterized protein</fullName>
    </submittedName>
</protein>
<organism evidence="1 2">
    <name type="scientific">Caldivirga maquilingensis (strain ATCC 700844 / DSM 13496 / JCM 10307 / IC-167)</name>
    <dbReference type="NCBI Taxonomy" id="397948"/>
    <lineage>
        <taxon>Archaea</taxon>
        <taxon>Thermoproteota</taxon>
        <taxon>Thermoprotei</taxon>
        <taxon>Thermoproteales</taxon>
        <taxon>Thermoproteaceae</taxon>
        <taxon>Caldivirga</taxon>
    </lineage>
</organism>
<sequence>MSVDGTSIIILKDKPDINELLIKTLKISTNNIINGLKNLGECSNEECIKYAEEFINSLSTDIEYLASAYTMKDRNYETYIKALINTAKQLYSIFKFLIDRGLISSELPSYIDKLNPDEAEDYEELIKRVKMIFKLTPWVIRNVACKAYANGNLNENNSIALLLIGDYWDYLLRGRVSDALAFMVSSLLVLNNKYKEALELLQSHELATEDGLKIILKLCSLYVKLYEWGITL</sequence>
<accession>A8MA74</accession>
<evidence type="ECO:0000313" key="2">
    <source>
        <dbReference type="Proteomes" id="UP000001137"/>
    </source>
</evidence>
<evidence type="ECO:0000313" key="1">
    <source>
        <dbReference type="EMBL" id="ABW01006.1"/>
    </source>
</evidence>
<gene>
    <name evidence="1" type="ordered locus">Cmaq_0157</name>
</gene>
<proteinExistence type="predicted"/>
<dbReference type="RefSeq" id="WP_012185226.1">
    <property type="nucleotide sequence ID" value="NC_009954.1"/>
</dbReference>
<keyword evidence="2" id="KW-1185">Reference proteome</keyword>
<dbReference type="EMBL" id="CP000852">
    <property type="protein sequence ID" value="ABW01006.1"/>
    <property type="molecule type" value="Genomic_DNA"/>
</dbReference>
<name>A8MA74_CALMQ</name>
<dbReference type="GeneID" id="5709553"/>
<dbReference type="KEGG" id="cma:Cmaq_0157"/>
<dbReference type="HOGENOM" id="CLU_1192582_0_0_2"/>
<reference evidence="1 2" key="1">
    <citation type="submission" date="2007-10" db="EMBL/GenBank/DDBJ databases">
        <title>Complete sequence of Caldivirga maquilingensis IC-167.</title>
        <authorList>
            <consortium name="US DOE Joint Genome Institute"/>
            <person name="Copeland A."/>
            <person name="Lucas S."/>
            <person name="Lapidus A."/>
            <person name="Barry K."/>
            <person name="Glavina del Rio T."/>
            <person name="Dalin E."/>
            <person name="Tice H."/>
            <person name="Pitluck S."/>
            <person name="Saunders E."/>
            <person name="Brettin T."/>
            <person name="Bruce D."/>
            <person name="Detter J.C."/>
            <person name="Han C."/>
            <person name="Schmutz J."/>
            <person name="Larimer F."/>
            <person name="Land M."/>
            <person name="Hauser L."/>
            <person name="Kyrpides N."/>
            <person name="Ivanova N."/>
            <person name="Biddle J.F."/>
            <person name="Zhang Z."/>
            <person name="Fitz-Gibbon S.T."/>
            <person name="Lowe T.M."/>
            <person name="Saltikov C."/>
            <person name="House C.H."/>
            <person name="Richardson P."/>
        </authorList>
    </citation>
    <scope>NUCLEOTIDE SEQUENCE [LARGE SCALE GENOMIC DNA]</scope>
    <source>
        <strain evidence="2">ATCC 700844 / DSM 13496 / JCM 10307 / IC-167</strain>
    </source>
</reference>
<dbReference type="Proteomes" id="UP000001137">
    <property type="component" value="Chromosome"/>
</dbReference>